<comment type="similarity">
    <text evidence="1">Belongs to the D-isomer specific 2-hydroxyacid dehydrogenase family.</text>
</comment>
<keyword evidence="3" id="KW-0520">NAD</keyword>
<gene>
    <name evidence="5" type="ORF">QQ008_11430</name>
</gene>
<evidence type="ECO:0000313" key="6">
    <source>
        <dbReference type="Proteomes" id="UP001172082"/>
    </source>
</evidence>
<reference evidence="5" key="1">
    <citation type="submission" date="2023-06" db="EMBL/GenBank/DDBJ databases">
        <title>Genomic of Parafulvivirga corallium.</title>
        <authorList>
            <person name="Wang G."/>
        </authorList>
    </citation>
    <scope>NUCLEOTIDE SEQUENCE</scope>
    <source>
        <strain evidence="5">BMA10</strain>
    </source>
</reference>
<dbReference type="PANTHER" id="PTHR43333:SF1">
    <property type="entry name" value="D-ISOMER SPECIFIC 2-HYDROXYACID DEHYDROGENASE NAD-BINDING DOMAIN-CONTAINING PROTEIN"/>
    <property type="match status" value="1"/>
</dbReference>
<dbReference type="InterPro" id="IPR029752">
    <property type="entry name" value="D-isomer_DH_CS1"/>
</dbReference>
<dbReference type="PANTHER" id="PTHR43333">
    <property type="entry name" value="2-HACID_DH_C DOMAIN-CONTAINING PROTEIN"/>
    <property type="match status" value="1"/>
</dbReference>
<dbReference type="EMBL" id="JAUJEA010000003">
    <property type="protein sequence ID" value="MDN5201983.1"/>
    <property type="molecule type" value="Genomic_DNA"/>
</dbReference>
<comment type="caution">
    <text evidence="5">The sequence shown here is derived from an EMBL/GenBank/DDBJ whole genome shotgun (WGS) entry which is preliminary data.</text>
</comment>
<keyword evidence="6" id="KW-1185">Reference proteome</keyword>
<dbReference type="PROSITE" id="PS00671">
    <property type="entry name" value="D_2_HYDROXYACID_DH_3"/>
    <property type="match status" value="1"/>
</dbReference>
<evidence type="ECO:0000256" key="2">
    <source>
        <dbReference type="ARBA" id="ARBA00023002"/>
    </source>
</evidence>
<dbReference type="InterPro" id="IPR036291">
    <property type="entry name" value="NAD(P)-bd_dom_sf"/>
</dbReference>
<dbReference type="SUPFAM" id="SSF52283">
    <property type="entry name" value="Formate/glycerate dehydrogenase catalytic domain-like"/>
    <property type="match status" value="1"/>
</dbReference>
<evidence type="ECO:0000256" key="1">
    <source>
        <dbReference type="ARBA" id="ARBA00005854"/>
    </source>
</evidence>
<dbReference type="InterPro" id="IPR029753">
    <property type="entry name" value="D-isomer_DH_CS"/>
</dbReference>
<dbReference type="PROSITE" id="PS00065">
    <property type="entry name" value="D_2_HYDROXYACID_DH_1"/>
    <property type="match status" value="1"/>
</dbReference>
<name>A0ABT8KP52_9BACT</name>
<feature type="domain" description="D-isomer specific 2-hydroxyacid dehydrogenase NAD-binding" evidence="4">
    <location>
        <begin position="102"/>
        <end position="272"/>
    </location>
</feature>
<organism evidence="5 6">
    <name type="scientific">Splendidivirga corallicola</name>
    <dbReference type="NCBI Taxonomy" id="3051826"/>
    <lineage>
        <taxon>Bacteria</taxon>
        <taxon>Pseudomonadati</taxon>
        <taxon>Bacteroidota</taxon>
        <taxon>Cytophagia</taxon>
        <taxon>Cytophagales</taxon>
        <taxon>Splendidivirgaceae</taxon>
        <taxon>Splendidivirga</taxon>
    </lineage>
</organism>
<keyword evidence="2" id="KW-0560">Oxidoreductase</keyword>
<dbReference type="InterPro" id="IPR006140">
    <property type="entry name" value="D-isomer_DH_NAD-bd"/>
</dbReference>
<sequence length="307" mass="34863">MALAIIAPGRDLSSWKQHFRLINKRLRIEVYPYIRDPQKIVGAVLWKHPKNILKEFPNLKWVSSMGAGVDHIINEPSLPRHVPITRIIDDKLPLYMARYVTMAIMAHQKNLHIHLRNQRSKNWLPKENLGSLKIGIMGMGNIGRKVAQVVSSLEFPVFGYSNSPKDIPGVTNFYGQDQLDLFLRSINILVCLLPLTPSTKGILNYELFRQMNPGTYLINVARGGHLNEEDLLHAIADGYISGACLDVFNQEPLPQDHPFWEHESITITPHIASVTNIQSASEQIIENYQRLETNLPLVNLVDVVRGY</sequence>
<dbReference type="RefSeq" id="WP_346752007.1">
    <property type="nucleotide sequence ID" value="NZ_JAUJEA010000003.1"/>
</dbReference>
<dbReference type="Proteomes" id="UP001172082">
    <property type="component" value="Unassembled WGS sequence"/>
</dbReference>
<evidence type="ECO:0000259" key="4">
    <source>
        <dbReference type="Pfam" id="PF02826"/>
    </source>
</evidence>
<evidence type="ECO:0000256" key="3">
    <source>
        <dbReference type="ARBA" id="ARBA00023027"/>
    </source>
</evidence>
<proteinExistence type="inferred from homology"/>
<accession>A0ABT8KP52</accession>
<dbReference type="Pfam" id="PF02826">
    <property type="entry name" value="2-Hacid_dh_C"/>
    <property type="match status" value="1"/>
</dbReference>
<protein>
    <submittedName>
        <fullName evidence="5">Glyoxylate/hydroxypyruvate reductase A</fullName>
    </submittedName>
</protein>
<dbReference type="SUPFAM" id="SSF51735">
    <property type="entry name" value="NAD(P)-binding Rossmann-fold domains"/>
    <property type="match status" value="1"/>
</dbReference>
<dbReference type="CDD" id="cd12164">
    <property type="entry name" value="GDH_like_2"/>
    <property type="match status" value="1"/>
</dbReference>
<dbReference type="Gene3D" id="3.40.50.720">
    <property type="entry name" value="NAD(P)-binding Rossmann-like Domain"/>
    <property type="match status" value="2"/>
</dbReference>
<evidence type="ECO:0000313" key="5">
    <source>
        <dbReference type="EMBL" id="MDN5201983.1"/>
    </source>
</evidence>